<reference evidence="2 3" key="1">
    <citation type="submission" date="2023-03" db="EMBL/GenBank/DDBJ databases">
        <title>WGS of Gossypium arboreum.</title>
        <authorList>
            <person name="Yu D."/>
        </authorList>
    </citation>
    <scope>NUCLEOTIDE SEQUENCE [LARGE SCALE GENOMIC DNA]</scope>
    <source>
        <tissue evidence="2">Leaf</tissue>
    </source>
</reference>
<evidence type="ECO:0000313" key="2">
    <source>
        <dbReference type="EMBL" id="KAK5803055.1"/>
    </source>
</evidence>
<organism evidence="2 3">
    <name type="scientific">Gossypium arboreum</name>
    <name type="common">Tree cotton</name>
    <name type="synonym">Gossypium nanking</name>
    <dbReference type="NCBI Taxonomy" id="29729"/>
    <lineage>
        <taxon>Eukaryota</taxon>
        <taxon>Viridiplantae</taxon>
        <taxon>Streptophyta</taxon>
        <taxon>Embryophyta</taxon>
        <taxon>Tracheophyta</taxon>
        <taxon>Spermatophyta</taxon>
        <taxon>Magnoliopsida</taxon>
        <taxon>eudicotyledons</taxon>
        <taxon>Gunneridae</taxon>
        <taxon>Pentapetalae</taxon>
        <taxon>rosids</taxon>
        <taxon>malvids</taxon>
        <taxon>Malvales</taxon>
        <taxon>Malvaceae</taxon>
        <taxon>Malvoideae</taxon>
        <taxon>Gossypium</taxon>
    </lineage>
</organism>
<comment type="caution">
    <text evidence="2">The sequence shown here is derived from an EMBL/GenBank/DDBJ whole genome shotgun (WGS) entry which is preliminary data.</text>
</comment>
<evidence type="ECO:0000259" key="1">
    <source>
        <dbReference type="Pfam" id="PF14392"/>
    </source>
</evidence>
<protein>
    <recommendedName>
        <fullName evidence="1">Zinc knuckle CX2CX4HX4C domain-containing protein</fullName>
    </recommendedName>
</protein>
<accession>A0ABR0NP82</accession>
<gene>
    <name evidence="2" type="ORF">PVK06_030695</name>
</gene>
<proteinExistence type="predicted"/>
<dbReference type="InterPro" id="IPR025836">
    <property type="entry name" value="Zn_knuckle_CX2CX4HX4C"/>
</dbReference>
<sequence length="111" mass="12567">MEYDRSSLGKENRNFTRIRAQIDICHPLKRKKQVMFSGKCSYVKFKHEILTLFCFYCGRLGQSDSFCEAKVELGGRNCFDGLGFGLACKIKKSLSNVQCLVKGGWRSCGGH</sequence>
<dbReference type="Pfam" id="PF14392">
    <property type="entry name" value="zf-CCHC_4"/>
    <property type="match status" value="1"/>
</dbReference>
<feature type="domain" description="Zinc knuckle CX2CX4HX4C" evidence="1">
    <location>
        <begin position="22"/>
        <end position="68"/>
    </location>
</feature>
<keyword evidence="3" id="KW-1185">Reference proteome</keyword>
<dbReference type="EMBL" id="JARKNE010000009">
    <property type="protein sequence ID" value="KAK5803055.1"/>
    <property type="molecule type" value="Genomic_DNA"/>
</dbReference>
<dbReference type="Proteomes" id="UP001358586">
    <property type="component" value="Chromosome 9"/>
</dbReference>
<evidence type="ECO:0000313" key="3">
    <source>
        <dbReference type="Proteomes" id="UP001358586"/>
    </source>
</evidence>
<name>A0ABR0NP82_GOSAR</name>